<dbReference type="PANTHER" id="PTHR46442">
    <property type="entry name" value="DIRIGENT PROTEIN"/>
    <property type="match status" value="1"/>
</dbReference>
<comment type="subcellular location">
    <subcellularLocation>
        <location evidence="4">Secreted</location>
        <location evidence="4">Extracellular space</location>
        <location evidence="4">Apoplast</location>
    </subcellularLocation>
</comment>
<dbReference type="EnsemblPlants" id="LPERR07G20500.1">
    <property type="protein sequence ID" value="LPERR07G20500.1"/>
    <property type="gene ID" value="LPERR07G20500"/>
</dbReference>
<evidence type="ECO:0000313" key="5">
    <source>
        <dbReference type="EnsemblPlants" id="LPERR07G20500.1"/>
    </source>
</evidence>
<dbReference type="PANTHER" id="PTHR46442:SF6">
    <property type="entry name" value="DIRIGENT PROTEIN 5"/>
    <property type="match status" value="1"/>
</dbReference>
<keyword evidence="6" id="KW-1185">Reference proteome</keyword>
<keyword evidence="4" id="KW-0052">Apoplast</keyword>
<name>A0A0D9X1Y4_9ORYZ</name>
<accession>A0A0D9X1Y4</accession>
<dbReference type="Gramene" id="LPERR07G20500.1">
    <property type="protein sequence ID" value="LPERR07G20500.1"/>
    <property type="gene ID" value="LPERR07G20500"/>
</dbReference>
<protein>
    <recommendedName>
        <fullName evidence="4">Dirigent protein</fullName>
    </recommendedName>
</protein>
<evidence type="ECO:0000313" key="6">
    <source>
        <dbReference type="Proteomes" id="UP000032180"/>
    </source>
</evidence>
<reference evidence="6" key="2">
    <citation type="submission" date="2013-12" db="EMBL/GenBank/DDBJ databases">
        <authorList>
            <person name="Yu Y."/>
            <person name="Lee S."/>
            <person name="de Baynast K."/>
            <person name="Wissotski M."/>
            <person name="Liu L."/>
            <person name="Talag J."/>
            <person name="Goicoechea J."/>
            <person name="Angelova A."/>
            <person name="Jetty R."/>
            <person name="Kudrna D."/>
            <person name="Golser W."/>
            <person name="Rivera L."/>
            <person name="Zhang J."/>
            <person name="Wing R."/>
        </authorList>
    </citation>
    <scope>NUCLEOTIDE SEQUENCE</scope>
</reference>
<dbReference type="Gene3D" id="2.40.480.10">
    <property type="entry name" value="Allene oxide cyclase-like"/>
    <property type="match status" value="1"/>
</dbReference>
<comment type="similarity">
    <text evidence="1 4">Belongs to the plant dirigent protein family.</text>
</comment>
<proteinExistence type="inferred from homology"/>
<dbReference type="Proteomes" id="UP000032180">
    <property type="component" value="Chromosome 7"/>
</dbReference>
<reference evidence="5" key="3">
    <citation type="submission" date="2015-04" db="UniProtKB">
        <authorList>
            <consortium name="EnsemblPlants"/>
        </authorList>
    </citation>
    <scope>IDENTIFICATION</scope>
</reference>
<keyword evidence="3 4" id="KW-0964">Secreted</keyword>
<dbReference type="AlphaFoldDB" id="A0A0D9X1Y4"/>
<reference evidence="5 6" key="1">
    <citation type="submission" date="2012-08" db="EMBL/GenBank/DDBJ databases">
        <title>Oryza genome evolution.</title>
        <authorList>
            <person name="Wing R.A."/>
        </authorList>
    </citation>
    <scope>NUCLEOTIDE SEQUENCE</scope>
</reference>
<comment type="function">
    <text evidence="4">Dirigent proteins impart stereoselectivity on the phenoxy radical-coupling reaction, yielding optically active lignans from two molecules of coniferyl alcohol in the biosynthesis of lignans, flavonolignans, and alkaloids and thus plays a central role in plant secondary metabolism.</text>
</comment>
<evidence type="ECO:0000256" key="1">
    <source>
        <dbReference type="ARBA" id="ARBA00010746"/>
    </source>
</evidence>
<feature type="chain" id="PRO_5008190774" description="Dirigent protein" evidence="4">
    <location>
        <begin position="22"/>
        <end position="189"/>
    </location>
</feature>
<dbReference type="InterPro" id="IPR044859">
    <property type="entry name" value="Allene_oxi_cyc_Dirigent"/>
</dbReference>
<feature type="signal peptide" evidence="4">
    <location>
        <begin position="1"/>
        <end position="21"/>
    </location>
</feature>
<sequence length="189" mass="20112">MVPSPIVVAAAAVFLISLSSATLAHGGGGSGRRFVRSYDVDSPCKEMKFYLHDIQYDNSNSTTNSTSAAITKPTALATAVSSPGYFFGKMVVFNDPMTEGNSLPPSLDETAESVRAQGLYFYDKKDGYNTWIAFSVVFNSTVHGHGTLNVLGANPNSDTKDLTVVGGTGDFFMSRGIVTLCGDEVEGWL</sequence>
<evidence type="ECO:0000256" key="4">
    <source>
        <dbReference type="RuleBase" id="RU363099"/>
    </source>
</evidence>
<comment type="subunit">
    <text evidence="2 4">Homodimer.</text>
</comment>
<dbReference type="GO" id="GO:0048046">
    <property type="term" value="C:apoplast"/>
    <property type="evidence" value="ECO:0007669"/>
    <property type="project" value="UniProtKB-SubCell"/>
</dbReference>
<evidence type="ECO:0000256" key="3">
    <source>
        <dbReference type="ARBA" id="ARBA00022525"/>
    </source>
</evidence>
<evidence type="ECO:0000256" key="2">
    <source>
        <dbReference type="ARBA" id="ARBA00011738"/>
    </source>
</evidence>
<dbReference type="GO" id="GO:0009699">
    <property type="term" value="P:phenylpropanoid biosynthetic process"/>
    <property type="evidence" value="ECO:0007669"/>
    <property type="project" value="UniProtKB-ARBA"/>
</dbReference>
<dbReference type="Pfam" id="PF03018">
    <property type="entry name" value="Dirigent"/>
    <property type="match status" value="1"/>
</dbReference>
<dbReference type="STRING" id="77586.A0A0D9X1Y4"/>
<dbReference type="HOGENOM" id="CLU_087111_0_0_1"/>
<dbReference type="InterPro" id="IPR004265">
    <property type="entry name" value="Dirigent"/>
</dbReference>
<organism evidence="5 6">
    <name type="scientific">Leersia perrieri</name>
    <dbReference type="NCBI Taxonomy" id="77586"/>
    <lineage>
        <taxon>Eukaryota</taxon>
        <taxon>Viridiplantae</taxon>
        <taxon>Streptophyta</taxon>
        <taxon>Embryophyta</taxon>
        <taxon>Tracheophyta</taxon>
        <taxon>Spermatophyta</taxon>
        <taxon>Magnoliopsida</taxon>
        <taxon>Liliopsida</taxon>
        <taxon>Poales</taxon>
        <taxon>Poaceae</taxon>
        <taxon>BOP clade</taxon>
        <taxon>Oryzoideae</taxon>
        <taxon>Oryzeae</taxon>
        <taxon>Oryzinae</taxon>
        <taxon>Leersia</taxon>
    </lineage>
</organism>
<keyword evidence="4" id="KW-0732">Signal</keyword>